<evidence type="ECO:0000256" key="1">
    <source>
        <dbReference type="SAM" id="MobiDB-lite"/>
    </source>
</evidence>
<reference evidence="2" key="2">
    <citation type="submission" date="2025-09" db="UniProtKB">
        <authorList>
            <consortium name="Ensembl"/>
        </authorList>
    </citation>
    <scope>IDENTIFICATION</scope>
</reference>
<evidence type="ECO:0000313" key="3">
    <source>
        <dbReference type="Proteomes" id="UP000694565"/>
    </source>
</evidence>
<sequence length="164" mass="19206">MRKYVSLCCPQSSDTAWYSWENSSQLYQDPGTKTHVVQQELLLEDDVRFEPRFCSRLVTIMETVQRVGLECDLMSGTLNKKLPVDEFLPIMFNKHPKDQYMQYDEQRDPRAFSVEHLLLFPTHHTGQPWTTRPVETDWDRDGETEKERSLPVAPLSVSGNREEL</sequence>
<keyword evidence="3" id="KW-1185">Reference proteome</keyword>
<proteinExistence type="predicted"/>
<accession>A0A8C2Z3A5</accession>
<reference evidence="2" key="1">
    <citation type="submission" date="2025-08" db="UniProtKB">
        <authorList>
            <consortium name="Ensembl"/>
        </authorList>
    </citation>
    <scope>IDENTIFICATION</scope>
</reference>
<dbReference type="AlphaFoldDB" id="A0A8C2Z3A5"/>
<dbReference type="Proteomes" id="UP000694565">
    <property type="component" value="Unplaced"/>
</dbReference>
<name>A0A8C2Z3A5_CYCLU</name>
<feature type="compositionally biased region" description="Basic and acidic residues" evidence="1">
    <location>
        <begin position="134"/>
        <end position="149"/>
    </location>
</feature>
<dbReference type="Ensembl" id="ENSCLMT00005017902.1">
    <property type="protein sequence ID" value="ENSCLMP00005016901.1"/>
    <property type="gene ID" value="ENSCLMG00005008716.1"/>
</dbReference>
<organism evidence="2 3">
    <name type="scientific">Cyclopterus lumpus</name>
    <name type="common">Lumpsucker</name>
    <dbReference type="NCBI Taxonomy" id="8103"/>
    <lineage>
        <taxon>Eukaryota</taxon>
        <taxon>Metazoa</taxon>
        <taxon>Chordata</taxon>
        <taxon>Craniata</taxon>
        <taxon>Vertebrata</taxon>
        <taxon>Euteleostomi</taxon>
        <taxon>Actinopterygii</taxon>
        <taxon>Neopterygii</taxon>
        <taxon>Teleostei</taxon>
        <taxon>Neoteleostei</taxon>
        <taxon>Acanthomorphata</taxon>
        <taxon>Eupercaria</taxon>
        <taxon>Perciformes</taxon>
        <taxon>Cottioidei</taxon>
        <taxon>Cottales</taxon>
        <taxon>Cyclopteridae</taxon>
        <taxon>Cyclopterus</taxon>
    </lineage>
</organism>
<protein>
    <submittedName>
        <fullName evidence="2">Uncharacterized protein</fullName>
    </submittedName>
</protein>
<evidence type="ECO:0000313" key="2">
    <source>
        <dbReference type="Ensembl" id="ENSCLMP00005016901.1"/>
    </source>
</evidence>
<feature type="region of interest" description="Disordered" evidence="1">
    <location>
        <begin position="128"/>
        <end position="164"/>
    </location>
</feature>